<dbReference type="Gene3D" id="3.80.10.10">
    <property type="entry name" value="Ribonuclease Inhibitor"/>
    <property type="match status" value="1"/>
</dbReference>
<organism evidence="1 2">
    <name type="scientific">Phytophthora lilii</name>
    <dbReference type="NCBI Taxonomy" id="2077276"/>
    <lineage>
        <taxon>Eukaryota</taxon>
        <taxon>Sar</taxon>
        <taxon>Stramenopiles</taxon>
        <taxon>Oomycota</taxon>
        <taxon>Peronosporomycetes</taxon>
        <taxon>Peronosporales</taxon>
        <taxon>Peronosporaceae</taxon>
        <taxon>Phytophthora</taxon>
    </lineage>
</organism>
<keyword evidence="2" id="KW-1185">Reference proteome</keyword>
<evidence type="ECO:0000313" key="1">
    <source>
        <dbReference type="EMBL" id="GMF21024.1"/>
    </source>
</evidence>
<sequence length="151" mass="17053">MLSAITQIRHPLLTTLFLVRVNITNGELPMGLQDVDFPRALEDIEFCCVTNFRHLPDDLDIKWPQYASIFLENCEFEEVPPALVRLAPYDLSLSLNPISRIPKELFESESVAYLSFGGTLISELPENVEKMSSSLYDVNLSDTNLSFFGHG</sequence>
<dbReference type="AlphaFoldDB" id="A0A9W6TVW5"/>
<proteinExistence type="predicted"/>
<gene>
    <name evidence="1" type="ORF">Plil01_000825200</name>
</gene>
<dbReference type="SUPFAM" id="SSF52058">
    <property type="entry name" value="L domain-like"/>
    <property type="match status" value="1"/>
</dbReference>
<protein>
    <submittedName>
        <fullName evidence="1">Unnamed protein product</fullName>
    </submittedName>
</protein>
<name>A0A9W6TVW5_9STRA</name>
<reference evidence="1" key="1">
    <citation type="submission" date="2023-04" db="EMBL/GenBank/DDBJ databases">
        <title>Phytophthora lilii NBRC 32176.</title>
        <authorList>
            <person name="Ichikawa N."/>
            <person name="Sato H."/>
            <person name="Tonouchi N."/>
        </authorList>
    </citation>
    <scope>NUCLEOTIDE SEQUENCE</scope>
    <source>
        <strain evidence="1">NBRC 32176</strain>
    </source>
</reference>
<evidence type="ECO:0000313" key="2">
    <source>
        <dbReference type="Proteomes" id="UP001165083"/>
    </source>
</evidence>
<accession>A0A9W6TVW5</accession>
<dbReference type="OrthoDB" id="91923at2759"/>
<dbReference type="Proteomes" id="UP001165083">
    <property type="component" value="Unassembled WGS sequence"/>
</dbReference>
<dbReference type="InterPro" id="IPR032675">
    <property type="entry name" value="LRR_dom_sf"/>
</dbReference>
<dbReference type="EMBL" id="BSXW01000393">
    <property type="protein sequence ID" value="GMF21024.1"/>
    <property type="molecule type" value="Genomic_DNA"/>
</dbReference>
<comment type="caution">
    <text evidence="1">The sequence shown here is derived from an EMBL/GenBank/DDBJ whole genome shotgun (WGS) entry which is preliminary data.</text>
</comment>